<dbReference type="Pfam" id="PF02645">
    <property type="entry name" value="DegV"/>
    <property type="match status" value="1"/>
</dbReference>
<dbReference type="InterPro" id="IPR043168">
    <property type="entry name" value="DegV_C"/>
</dbReference>
<proteinExistence type="predicted"/>
<accession>A0ABU9XGX9</accession>
<dbReference type="EMBL" id="JBDIML010000003">
    <property type="protein sequence ID" value="MEN2767544.1"/>
    <property type="molecule type" value="Genomic_DNA"/>
</dbReference>
<dbReference type="Gene3D" id="3.40.50.10170">
    <property type="match status" value="1"/>
</dbReference>
<gene>
    <name evidence="2" type="ORF">ABC228_10125</name>
</gene>
<keyword evidence="1" id="KW-0446">Lipid-binding</keyword>
<comment type="caution">
    <text evidence="2">The sequence shown here is derived from an EMBL/GenBank/DDBJ whole genome shotgun (WGS) entry which is preliminary data.</text>
</comment>
<dbReference type="Proteomes" id="UP001444625">
    <property type="component" value="Unassembled WGS sequence"/>
</dbReference>
<dbReference type="NCBIfam" id="TIGR00762">
    <property type="entry name" value="DegV"/>
    <property type="match status" value="1"/>
</dbReference>
<evidence type="ECO:0000313" key="2">
    <source>
        <dbReference type="EMBL" id="MEN2767544.1"/>
    </source>
</evidence>
<dbReference type="PANTHER" id="PTHR33434:SF2">
    <property type="entry name" value="FATTY ACID-BINDING PROTEIN TM_1468"/>
    <property type="match status" value="1"/>
</dbReference>
<dbReference type="RefSeq" id="WP_345825017.1">
    <property type="nucleotide sequence ID" value="NZ_JBDIML010000003.1"/>
</dbReference>
<dbReference type="SUPFAM" id="SSF82549">
    <property type="entry name" value="DAK1/DegV-like"/>
    <property type="match status" value="1"/>
</dbReference>
<protein>
    <submittedName>
        <fullName evidence="2">DegV family protein</fullName>
    </submittedName>
</protein>
<organism evidence="2 3">
    <name type="scientific">Ornithinibacillus xuwenensis</name>
    <dbReference type="NCBI Taxonomy" id="3144668"/>
    <lineage>
        <taxon>Bacteria</taxon>
        <taxon>Bacillati</taxon>
        <taxon>Bacillota</taxon>
        <taxon>Bacilli</taxon>
        <taxon>Bacillales</taxon>
        <taxon>Bacillaceae</taxon>
        <taxon>Ornithinibacillus</taxon>
    </lineage>
</organism>
<keyword evidence="3" id="KW-1185">Reference proteome</keyword>
<evidence type="ECO:0000313" key="3">
    <source>
        <dbReference type="Proteomes" id="UP001444625"/>
    </source>
</evidence>
<dbReference type="PANTHER" id="PTHR33434">
    <property type="entry name" value="DEGV DOMAIN-CONTAINING PROTEIN DR_1986-RELATED"/>
    <property type="match status" value="1"/>
</dbReference>
<dbReference type="PROSITE" id="PS51482">
    <property type="entry name" value="DEGV"/>
    <property type="match status" value="1"/>
</dbReference>
<dbReference type="InterPro" id="IPR050270">
    <property type="entry name" value="DegV_domain_contain"/>
</dbReference>
<dbReference type="InterPro" id="IPR003797">
    <property type="entry name" value="DegV"/>
</dbReference>
<sequence>MTNKRIAFVTDSTAYLSEELKQHPDIYVVPIVIISEGKEYEDGINLTSNELYELIRSEKEVPKTSQPNVNKFINLYKDLMEAYDQIIAIHVSSKLSGTISSSSTAKDQERVPVEIVDSYSLSFAITTLLEKGLELARKGMEASTIASELRQMSAGHENLILLDTLEQLYKGGRMTGVQFKVGSFLQIKPILSISKSGELGLVERIRSEKKAIRRIVAMIKDSCEKSAVTRIGIMHGNALDKAIQLKEMIQAELPNLDIIIGEVSSSLAVHAGEGALAVFWSTSKS</sequence>
<dbReference type="Gene3D" id="3.30.1180.10">
    <property type="match status" value="1"/>
</dbReference>
<evidence type="ECO:0000256" key="1">
    <source>
        <dbReference type="ARBA" id="ARBA00023121"/>
    </source>
</evidence>
<reference evidence="2 3" key="1">
    <citation type="submission" date="2024-05" db="EMBL/GenBank/DDBJ databases">
        <authorList>
            <person name="Haq I."/>
            <person name="Ullah Z."/>
            <person name="Ahmad R."/>
            <person name="Li M."/>
            <person name="Tong Y."/>
        </authorList>
    </citation>
    <scope>NUCLEOTIDE SEQUENCE [LARGE SCALE GENOMIC DNA]</scope>
    <source>
        <strain evidence="2 3">16A2E</strain>
    </source>
</reference>
<name>A0ABU9XGX9_9BACI</name>